<reference evidence="2 3" key="1">
    <citation type="submission" date="2020-08" db="EMBL/GenBank/DDBJ databases">
        <title>Genomic Encyclopedia of Type Strains, Phase IV (KMG-IV): sequencing the most valuable type-strain genomes for metagenomic binning, comparative biology and taxonomic classification.</title>
        <authorList>
            <person name="Goeker M."/>
        </authorList>
    </citation>
    <scope>NUCLEOTIDE SEQUENCE [LARGE SCALE GENOMIC DNA]</scope>
    <source>
        <strain evidence="2 3">DSM 103737</strain>
    </source>
</reference>
<dbReference type="GO" id="GO:0051301">
    <property type="term" value="P:cell division"/>
    <property type="evidence" value="ECO:0007669"/>
    <property type="project" value="UniProtKB-KW"/>
</dbReference>
<comment type="caution">
    <text evidence="2">The sequence shown here is derived from an EMBL/GenBank/DDBJ whole genome shotgun (WGS) entry which is preliminary data.</text>
</comment>
<keyword evidence="3" id="KW-1185">Reference proteome</keyword>
<keyword evidence="2" id="KW-0131">Cell cycle</keyword>
<proteinExistence type="predicted"/>
<organism evidence="2 3">
    <name type="scientific">Chelatococcus caeni</name>
    <dbReference type="NCBI Taxonomy" id="1348468"/>
    <lineage>
        <taxon>Bacteria</taxon>
        <taxon>Pseudomonadati</taxon>
        <taxon>Pseudomonadota</taxon>
        <taxon>Alphaproteobacteria</taxon>
        <taxon>Hyphomicrobiales</taxon>
        <taxon>Chelatococcaceae</taxon>
        <taxon>Chelatococcus</taxon>
    </lineage>
</organism>
<gene>
    <name evidence="2" type="ORF">GGR16_002974</name>
</gene>
<evidence type="ECO:0000313" key="2">
    <source>
        <dbReference type="EMBL" id="MBB4017940.1"/>
    </source>
</evidence>
<dbReference type="Proteomes" id="UP000577362">
    <property type="component" value="Unassembled WGS sequence"/>
</dbReference>
<dbReference type="AlphaFoldDB" id="A0A840BY90"/>
<name>A0A840BY90_9HYPH</name>
<dbReference type="EMBL" id="JACIEN010000003">
    <property type="protein sequence ID" value="MBB4017940.1"/>
    <property type="molecule type" value="Genomic_DNA"/>
</dbReference>
<keyword evidence="2" id="KW-0132">Cell division</keyword>
<sequence>MIVRFLHIAAIGALVASAGYAYSIKYDTIYLSEQVAKLKAQVQREKDAIAVMRAEWQLLSRPDRVQALAASHLDLQPLQVQQIVRLQDVPERKAQVDAIGRKLEDLGLSAPTATPGAGDADARTPSTSSR</sequence>
<evidence type="ECO:0000256" key="1">
    <source>
        <dbReference type="SAM" id="MobiDB-lite"/>
    </source>
</evidence>
<evidence type="ECO:0000313" key="3">
    <source>
        <dbReference type="Proteomes" id="UP000577362"/>
    </source>
</evidence>
<feature type="region of interest" description="Disordered" evidence="1">
    <location>
        <begin position="107"/>
        <end position="130"/>
    </location>
</feature>
<accession>A0A840BY90</accession>
<protein>
    <submittedName>
        <fullName evidence="2">Cell division protein FtsL</fullName>
    </submittedName>
</protein>
<dbReference type="RefSeq" id="WP_019403413.1">
    <property type="nucleotide sequence ID" value="NZ_JACIEN010000003.1"/>
</dbReference>